<feature type="region of interest" description="Disordered" evidence="1">
    <location>
        <begin position="76"/>
        <end position="98"/>
    </location>
</feature>
<evidence type="ECO:0000313" key="2">
    <source>
        <dbReference type="EMBL" id="TXT10805.1"/>
    </source>
</evidence>
<sequence length="108" mass="11288">MKAHIVPPANYGHVRGGVVAGLQGGTGGKESLSELGLVPQSVLLVKWDDAAMNASTFPAPLADHLKANVAPLPAPVVKEPPKERKLTAGPGGEVKMPKWLQKGLLKKK</sequence>
<accession>A0A7D8V2F8</accession>
<reference evidence="2 3" key="1">
    <citation type="journal article" date="2019" name="PLoS Genet.">
        <title>Convergent evolution of linked mating-type loci in basidiomycete fungi.</title>
        <authorList>
            <person name="Sun S."/>
            <person name="Coelho M.A."/>
            <person name="Heitman J."/>
            <person name="Nowrousian M."/>
        </authorList>
    </citation>
    <scope>NUCLEOTIDE SEQUENCE [LARGE SCALE GENOMIC DNA]</scope>
    <source>
        <strain evidence="2 3">CBS 4282</strain>
    </source>
</reference>
<keyword evidence="3" id="KW-1185">Reference proteome</keyword>
<proteinExistence type="predicted"/>
<name>A0A7D8V2F8_VANHU</name>
<dbReference type="OrthoDB" id="440781at2759"/>
<dbReference type="AlphaFoldDB" id="A0A7D8V2F8"/>
<gene>
    <name evidence="2" type="ORF">VHUM_02310</name>
</gene>
<evidence type="ECO:0000256" key="1">
    <source>
        <dbReference type="SAM" id="MobiDB-lite"/>
    </source>
</evidence>
<organism evidence="2 3">
    <name type="scientific">Vanrija humicola</name>
    <name type="common">Yeast</name>
    <name type="synonym">Cryptococcus humicola</name>
    <dbReference type="NCBI Taxonomy" id="5417"/>
    <lineage>
        <taxon>Eukaryota</taxon>
        <taxon>Fungi</taxon>
        <taxon>Dikarya</taxon>
        <taxon>Basidiomycota</taxon>
        <taxon>Agaricomycotina</taxon>
        <taxon>Tremellomycetes</taxon>
        <taxon>Trichosporonales</taxon>
        <taxon>Trichosporonaceae</taxon>
        <taxon>Vanrija</taxon>
    </lineage>
</organism>
<dbReference type="Proteomes" id="UP000473826">
    <property type="component" value="Unassembled WGS sequence"/>
</dbReference>
<dbReference type="EMBL" id="QKWK01000005">
    <property type="protein sequence ID" value="TXT10805.1"/>
    <property type="molecule type" value="Genomic_DNA"/>
</dbReference>
<protein>
    <submittedName>
        <fullName evidence="2">Uncharacterized protein</fullName>
    </submittedName>
</protein>
<evidence type="ECO:0000313" key="3">
    <source>
        <dbReference type="Proteomes" id="UP000473826"/>
    </source>
</evidence>
<comment type="caution">
    <text evidence="2">The sequence shown here is derived from an EMBL/GenBank/DDBJ whole genome shotgun (WGS) entry which is preliminary data.</text>
</comment>